<dbReference type="InterPro" id="IPR006944">
    <property type="entry name" value="Phage/GTA_portal"/>
</dbReference>
<dbReference type="NCBIfam" id="TIGR01537">
    <property type="entry name" value="portal_HK97"/>
    <property type="match status" value="1"/>
</dbReference>
<evidence type="ECO:0000313" key="2">
    <source>
        <dbReference type="Proteomes" id="UP000502611"/>
    </source>
</evidence>
<dbReference type="Pfam" id="PF04860">
    <property type="entry name" value="Phage_portal"/>
    <property type="match status" value="1"/>
</dbReference>
<sequence length="425" mass="46747">MSGYKLSARAAATEARWRGVAVDRKSAGYTSRELSITDPNGWLPDRFTAGERVSPVTVIGMSATWACVNFWAGNIASLPLVIYRRGPSGVPVEDRSHWLYALLHHSPNFDQSAFDFWEFIAASIELHGNAFAHIRRSGNGRITSLIPVPPQLMAVRRLDNGDIEYSWTQDNSYYRVTQESVLHIRGPLGGPLGGLSPITACAATFGQALASDRAAGELFANGVRPSGVMTKEGVPLNKEQRQELERLLQEKFMGSMNAGRPMLIDGGLKWEQLSISPKDAELIDSRKLSALQICQIFDVDPHLVGMTEGNTTLGSSITDQTNSVMKFKLRKRLKRIEAAIEKQLLTPSDLAAGISIEFNVEGFLRADSKGRADYYEIMKQFMTRNEIRALEGLPPVEGGDVLMIQMQDVPLRDAISGQGRANGRA</sequence>
<gene>
    <name evidence="1" type="ORF">HH800_00960</name>
</gene>
<dbReference type="EMBL" id="CP053021">
    <property type="protein sequence ID" value="QJR00889.1"/>
    <property type="molecule type" value="Genomic_DNA"/>
</dbReference>
<accession>A0A6M4G1D6</accession>
<protein>
    <submittedName>
        <fullName evidence="1">Phage portal protein</fullName>
    </submittedName>
</protein>
<name>A0A6M4G1D6_SPHYA</name>
<evidence type="ECO:0000313" key="1">
    <source>
        <dbReference type="EMBL" id="QJR00889.1"/>
    </source>
</evidence>
<organism evidence="1 2">
    <name type="scientific">Sphingobium yanoikuyae</name>
    <name type="common">Sphingomonas yanoikuyae</name>
    <dbReference type="NCBI Taxonomy" id="13690"/>
    <lineage>
        <taxon>Bacteria</taxon>
        <taxon>Pseudomonadati</taxon>
        <taxon>Pseudomonadota</taxon>
        <taxon>Alphaproteobacteria</taxon>
        <taxon>Sphingomonadales</taxon>
        <taxon>Sphingomonadaceae</taxon>
        <taxon>Sphingobium</taxon>
    </lineage>
</organism>
<proteinExistence type="predicted"/>
<dbReference type="InterPro" id="IPR006427">
    <property type="entry name" value="Portal_HK97"/>
</dbReference>
<dbReference type="RefSeq" id="WP_099230274.1">
    <property type="nucleotide sequence ID" value="NZ_CP053021.1"/>
</dbReference>
<dbReference type="AlphaFoldDB" id="A0A6M4G1D6"/>
<reference evidence="1 2" key="1">
    <citation type="submission" date="2020-04" db="EMBL/GenBank/DDBJ databases">
        <title>The Whole Genome Analysis of High salt-tolerant Sphingobium yanoikuyae YC-XJ2 with Aryl organophosphorus flame retardants (aryl-OPFRs)-degrading capacity and characteristics of Related phosphotriesterase.</title>
        <authorList>
            <person name="Li X."/>
        </authorList>
    </citation>
    <scope>NUCLEOTIDE SEQUENCE [LARGE SCALE GENOMIC DNA]</scope>
    <source>
        <strain evidence="1 2">YC-XJ2</strain>
    </source>
</reference>
<dbReference type="Proteomes" id="UP000502611">
    <property type="component" value="Chromosome"/>
</dbReference>